<reference evidence="1" key="1">
    <citation type="submission" date="2020-07" db="EMBL/GenBank/DDBJ databases">
        <title>Multicomponent nature underlies the extraordinary mechanical properties of spider dragline silk.</title>
        <authorList>
            <person name="Kono N."/>
            <person name="Nakamura H."/>
            <person name="Mori M."/>
            <person name="Yoshida Y."/>
            <person name="Ohtoshi R."/>
            <person name="Malay A.D."/>
            <person name="Moran D.A.P."/>
            <person name="Tomita M."/>
            <person name="Numata K."/>
            <person name="Arakawa K."/>
        </authorList>
    </citation>
    <scope>NUCLEOTIDE SEQUENCE</scope>
</reference>
<dbReference type="EMBL" id="BMAO01036517">
    <property type="protein sequence ID" value="GFR11277.1"/>
    <property type="molecule type" value="Genomic_DNA"/>
</dbReference>
<evidence type="ECO:0000313" key="2">
    <source>
        <dbReference type="Proteomes" id="UP000887116"/>
    </source>
</evidence>
<organism evidence="1 2">
    <name type="scientific">Trichonephila clavata</name>
    <name type="common">Joro spider</name>
    <name type="synonym">Nephila clavata</name>
    <dbReference type="NCBI Taxonomy" id="2740835"/>
    <lineage>
        <taxon>Eukaryota</taxon>
        <taxon>Metazoa</taxon>
        <taxon>Ecdysozoa</taxon>
        <taxon>Arthropoda</taxon>
        <taxon>Chelicerata</taxon>
        <taxon>Arachnida</taxon>
        <taxon>Araneae</taxon>
        <taxon>Araneomorphae</taxon>
        <taxon>Entelegynae</taxon>
        <taxon>Araneoidea</taxon>
        <taxon>Nephilidae</taxon>
        <taxon>Trichonephila</taxon>
    </lineage>
</organism>
<dbReference type="OrthoDB" id="10297695at2759"/>
<dbReference type="Proteomes" id="UP000887116">
    <property type="component" value="Unassembled WGS sequence"/>
</dbReference>
<gene>
    <name evidence="1" type="ORF">TNCT_489901</name>
</gene>
<name>A0A8X6LK52_TRICU</name>
<dbReference type="AlphaFoldDB" id="A0A8X6LK52"/>
<comment type="caution">
    <text evidence="1">The sequence shown here is derived from an EMBL/GenBank/DDBJ whole genome shotgun (WGS) entry which is preliminary data.</text>
</comment>
<evidence type="ECO:0000313" key="1">
    <source>
        <dbReference type="EMBL" id="GFR11277.1"/>
    </source>
</evidence>
<accession>A0A8X6LK52</accession>
<proteinExistence type="predicted"/>
<keyword evidence="2" id="KW-1185">Reference proteome</keyword>
<protein>
    <submittedName>
        <fullName evidence="1">Uncharacterized protein</fullName>
    </submittedName>
</protein>
<sequence>MTSKSQRMLYSVTRGTKFVERCERDNISVMILIANKLTRRDDTVDKATDENLRKLFSRVNPCSVPSQARIINSLYHPLLPSSPSPIQSDIELVVLIRGFANPNCKTNAGGKDL</sequence>